<dbReference type="Proteomes" id="UP001586593">
    <property type="component" value="Unassembled WGS sequence"/>
</dbReference>
<evidence type="ECO:0000256" key="1">
    <source>
        <dbReference type="SAM" id="MobiDB-lite"/>
    </source>
</evidence>
<comment type="caution">
    <text evidence="2">The sequence shown here is derived from an EMBL/GenBank/DDBJ whole genome shotgun (WGS) entry which is preliminary data.</text>
</comment>
<dbReference type="EMBL" id="JAZHXJ010001215">
    <property type="protein sequence ID" value="KAL1845178.1"/>
    <property type="molecule type" value="Genomic_DNA"/>
</dbReference>
<feature type="region of interest" description="Disordered" evidence="1">
    <location>
        <begin position="38"/>
        <end position="73"/>
    </location>
</feature>
<protein>
    <recommendedName>
        <fullName evidence="4">CsbD-like domain-containing protein</fullName>
    </recommendedName>
</protein>
<gene>
    <name evidence="2" type="ORF">VTK73DRAFT_971</name>
</gene>
<organism evidence="2 3">
    <name type="scientific">Phialemonium thermophilum</name>
    <dbReference type="NCBI Taxonomy" id="223376"/>
    <lineage>
        <taxon>Eukaryota</taxon>
        <taxon>Fungi</taxon>
        <taxon>Dikarya</taxon>
        <taxon>Ascomycota</taxon>
        <taxon>Pezizomycotina</taxon>
        <taxon>Sordariomycetes</taxon>
        <taxon>Sordariomycetidae</taxon>
        <taxon>Cephalothecales</taxon>
        <taxon>Cephalothecaceae</taxon>
        <taxon>Phialemonium</taxon>
    </lineage>
</organism>
<reference evidence="2 3" key="1">
    <citation type="journal article" date="2024" name="Commun. Biol.">
        <title>Comparative genomic analysis of thermophilic fungi reveals convergent evolutionary adaptations and gene losses.</title>
        <authorList>
            <person name="Steindorff A.S."/>
            <person name="Aguilar-Pontes M.V."/>
            <person name="Robinson A.J."/>
            <person name="Andreopoulos B."/>
            <person name="LaButti K."/>
            <person name="Kuo A."/>
            <person name="Mondo S."/>
            <person name="Riley R."/>
            <person name="Otillar R."/>
            <person name="Haridas S."/>
            <person name="Lipzen A."/>
            <person name="Grimwood J."/>
            <person name="Schmutz J."/>
            <person name="Clum A."/>
            <person name="Reid I.D."/>
            <person name="Moisan M.C."/>
            <person name="Butler G."/>
            <person name="Nguyen T.T.M."/>
            <person name="Dewar K."/>
            <person name="Conant G."/>
            <person name="Drula E."/>
            <person name="Henrissat B."/>
            <person name="Hansel C."/>
            <person name="Singer S."/>
            <person name="Hutchinson M.I."/>
            <person name="de Vries R.P."/>
            <person name="Natvig D.O."/>
            <person name="Powell A.J."/>
            <person name="Tsang A."/>
            <person name="Grigoriev I.V."/>
        </authorList>
    </citation>
    <scope>NUCLEOTIDE SEQUENCE [LARGE SCALE GENOMIC DNA]</scope>
    <source>
        <strain evidence="2 3">ATCC 24622</strain>
    </source>
</reference>
<evidence type="ECO:0000313" key="3">
    <source>
        <dbReference type="Proteomes" id="UP001586593"/>
    </source>
</evidence>
<sequence>MASDNANNQADTASGLLSGHAKYVKGATEATIGSVTGSQAWASSGEHDKADARAELRAAAENRDPAQKGYGKVEEVAGRVTGCEGMRREGEASSQDQQH</sequence>
<keyword evidence="3" id="KW-1185">Reference proteome</keyword>
<accession>A0ABR3VU43</accession>
<proteinExistence type="predicted"/>
<feature type="compositionally biased region" description="Basic and acidic residues" evidence="1">
    <location>
        <begin position="45"/>
        <end position="73"/>
    </location>
</feature>
<name>A0ABR3VU43_9PEZI</name>
<evidence type="ECO:0008006" key="4">
    <source>
        <dbReference type="Google" id="ProtNLM"/>
    </source>
</evidence>
<evidence type="ECO:0000313" key="2">
    <source>
        <dbReference type="EMBL" id="KAL1845178.1"/>
    </source>
</evidence>